<keyword evidence="3" id="KW-1185">Reference proteome</keyword>
<dbReference type="PROSITE" id="PS50940">
    <property type="entry name" value="CHIT_BIND_II"/>
    <property type="match status" value="1"/>
</dbReference>
<dbReference type="OrthoDB" id="6020543at2759"/>
<evidence type="ECO:0000313" key="2">
    <source>
        <dbReference type="EMBL" id="KAJ6646175.1"/>
    </source>
</evidence>
<dbReference type="AlphaFoldDB" id="A0A9Q0S7C0"/>
<sequence>MQNYRRVKTQRGAKLYSWVECIALGSCDIPGTLISNFGIAPRTTPSCLNTYQPVCGDCTTLWKCENSANPPTINCKAAYPDRPHCNEGGCTATQSAECVVSEVFRCTDAGYFPDPQDCTKYHLCAAAGATDGAVATYKCPNGYTYNTETTLCKLNGYCYKVNCTGDPFGYTIYPGNYTFYASCRGDDVPWILRCPKLNVFSVNESKCVFQCPFEGRIADPDSQLRYYECYLEGNTYYYTREKCVDGYLFDQGSQQCFKPAPPMG</sequence>
<proteinExistence type="predicted"/>
<feature type="domain" description="Chitin-binding type-2" evidence="1">
    <location>
        <begin position="103"/>
        <end position="160"/>
    </location>
</feature>
<dbReference type="GO" id="GO:0008061">
    <property type="term" value="F:chitin binding"/>
    <property type="evidence" value="ECO:0007669"/>
    <property type="project" value="InterPro"/>
</dbReference>
<dbReference type="InterPro" id="IPR036508">
    <property type="entry name" value="Chitin-bd_dom_sf"/>
</dbReference>
<dbReference type="InterPro" id="IPR002557">
    <property type="entry name" value="Chitin-bd_dom"/>
</dbReference>
<evidence type="ECO:0000313" key="3">
    <source>
        <dbReference type="Proteomes" id="UP001151699"/>
    </source>
</evidence>
<evidence type="ECO:0000259" key="1">
    <source>
        <dbReference type="PROSITE" id="PS50940"/>
    </source>
</evidence>
<comment type="caution">
    <text evidence="2">The sequence shown here is derived from an EMBL/GenBank/DDBJ whole genome shotgun (WGS) entry which is preliminary data.</text>
</comment>
<dbReference type="Gene3D" id="2.170.140.10">
    <property type="entry name" value="Chitin binding domain"/>
    <property type="match status" value="1"/>
</dbReference>
<dbReference type="Pfam" id="PF01607">
    <property type="entry name" value="CBM_14"/>
    <property type="match status" value="1"/>
</dbReference>
<organism evidence="2 3">
    <name type="scientific">Pseudolycoriella hygida</name>
    <dbReference type="NCBI Taxonomy" id="35572"/>
    <lineage>
        <taxon>Eukaryota</taxon>
        <taxon>Metazoa</taxon>
        <taxon>Ecdysozoa</taxon>
        <taxon>Arthropoda</taxon>
        <taxon>Hexapoda</taxon>
        <taxon>Insecta</taxon>
        <taxon>Pterygota</taxon>
        <taxon>Neoptera</taxon>
        <taxon>Endopterygota</taxon>
        <taxon>Diptera</taxon>
        <taxon>Nematocera</taxon>
        <taxon>Sciaroidea</taxon>
        <taxon>Sciaridae</taxon>
        <taxon>Pseudolycoriella</taxon>
    </lineage>
</organism>
<name>A0A9Q0S7C0_9DIPT</name>
<gene>
    <name evidence="2" type="ORF">Bhyg_01386</name>
</gene>
<accession>A0A9Q0S7C0</accession>
<reference evidence="2" key="1">
    <citation type="submission" date="2022-07" db="EMBL/GenBank/DDBJ databases">
        <authorList>
            <person name="Trinca V."/>
            <person name="Uliana J.V.C."/>
            <person name="Torres T.T."/>
            <person name="Ward R.J."/>
            <person name="Monesi N."/>
        </authorList>
    </citation>
    <scope>NUCLEOTIDE SEQUENCE</scope>
    <source>
        <strain evidence="2">HSMRA1968</strain>
        <tissue evidence="2">Whole embryos</tissue>
    </source>
</reference>
<dbReference type="GO" id="GO:0005576">
    <property type="term" value="C:extracellular region"/>
    <property type="evidence" value="ECO:0007669"/>
    <property type="project" value="InterPro"/>
</dbReference>
<dbReference type="Proteomes" id="UP001151699">
    <property type="component" value="Chromosome A"/>
</dbReference>
<dbReference type="EMBL" id="WJQU01000001">
    <property type="protein sequence ID" value="KAJ6646175.1"/>
    <property type="molecule type" value="Genomic_DNA"/>
</dbReference>
<protein>
    <recommendedName>
        <fullName evidence="1">Chitin-binding type-2 domain-containing protein</fullName>
    </recommendedName>
</protein>
<dbReference type="SUPFAM" id="SSF57625">
    <property type="entry name" value="Invertebrate chitin-binding proteins"/>
    <property type="match status" value="1"/>
</dbReference>
<dbReference type="SMART" id="SM00494">
    <property type="entry name" value="ChtBD2"/>
    <property type="match status" value="2"/>
</dbReference>